<name>A0A7C9NEB7_9ACTN</name>
<evidence type="ECO:0000313" key="3">
    <source>
        <dbReference type="Proteomes" id="UP000479526"/>
    </source>
</evidence>
<proteinExistence type="predicted"/>
<protein>
    <submittedName>
        <fullName evidence="2">Uncharacterized protein</fullName>
    </submittedName>
</protein>
<keyword evidence="1" id="KW-0812">Transmembrane</keyword>
<dbReference type="RefSeq" id="WP_161477642.1">
    <property type="nucleotide sequence ID" value="NZ_WXEW01000001.1"/>
</dbReference>
<feature type="transmembrane region" description="Helical" evidence="1">
    <location>
        <begin position="46"/>
        <end position="69"/>
    </location>
</feature>
<accession>A0A7C9NEB7</accession>
<dbReference type="AlphaFoldDB" id="A0A7C9NEB7"/>
<evidence type="ECO:0000256" key="1">
    <source>
        <dbReference type="SAM" id="Phobius"/>
    </source>
</evidence>
<dbReference type="Proteomes" id="UP000479526">
    <property type="component" value="Unassembled WGS sequence"/>
</dbReference>
<sequence>MTTTSRGRADGWNGVMPLPRPFRRRAARTAAVPVALPPVLRTPRAAAWWISLAVLLVGGAVGGTLWWLLTDLAVQAPTAPAGQPAGVSGSALEAVLRTGLAAGAGVGAGITLALRYHLECRSAALVRCRSI</sequence>
<keyword evidence="3" id="KW-1185">Reference proteome</keyword>
<comment type="caution">
    <text evidence="2">The sequence shown here is derived from an EMBL/GenBank/DDBJ whole genome shotgun (WGS) entry which is preliminary data.</text>
</comment>
<organism evidence="2 3">
    <name type="scientific">Herbidospora solisilvae</name>
    <dbReference type="NCBI Taxonomy" id="2696284"/>
    <lineage>
        <taxon>Bacteria</taxon>
        <taxon>Bacillati</taxon>
        <taxon>Actinomycetota</taxon>
        <taxon>Actinomycetes</taxon>
        <taxon>Streptosporangiales</taxon>
        <taxon>Streptosporangiaceae</taxon>
        <taxon>Herbidospora</taxon>
    </lineage>
</organism>
<gene>
    <name evidence="2" type="ORF">GT755_00150</name>
</gene>
<reference evidence="2 3" key="1">
    <citation type="submission" date="2020-01" db="EMBL/GenBank/DDBJ databases">
        <title>Herbidospora sp. NEAU-GS84 nov., a novel actinomycete isolated from soil.</title>
        <authorList>
            <person name="Han L."/>
        </authorList>
    </citation>
    <scope>NUCLEOTIDE SEQUENCE [LARGE SCALE GENOMIC DNA]</scope>
    <source>
        <strain evidence="2 3">NEAU-GS84</strain>
    </source>
</reference>
<keyword evidence="1" id="KW-1133">Transmembrane helix</keyword>
<evidence type="ECO:0000313" key="2">
    <source>
        <dbReference type="EMBL" id="NAS20092.1"/>
    </source>
</evidence>
<keyword evidence="1" id="KW-0472">Membrane</keyword>
<dbReference type="EMBL" id="WXEW01000001">
    <property type="protein sequence ID" value="NAS20092.1"/>
    <property type="molecule type" value="Genomic_DNA"/>
</dbReference>